<feature type="transmembrane region" description="Helical" evidence="1">
    <location>
        <begin position="139"/>
        <end position="163"/>
    </location>
</feature>
<accession>A0A4D4MH81</accession>
<dbReference type="EMBL" id="BJHY01000001">
    <property type="protein sequence ID" value="GDY71054.1"/>
    <property type="molecule type" value="Genomic_DNA"/>
</dbReference>
<evidence type="ECO:0000256" key="1">
    <source>
        <dbReference type="SAM" id="Phobius"/>
    </source>
</evidence>
<keyword evidence="1" id="KW-0472">Membrane</keyword>
<gene>
    <name evidence="2" type="ORF">SAV14893_079630</name>
    <name evidence="3" type="ORF">SAV31267_005390</name>
</gene>
<protein>
    <submittedName>
        <fullName evidence="3">Uncharacterized protein</fullName>
    </submittedName>
</protein>
<comment type="caution">
    <text evidence="3">The sequence shown here is derived from an EMBL/GenBank/DDBJ whole genome shotgun (WGS) entry which is preliminary data.</text>
</comment>
<proteinExistence type="predicted"/>
<keyword evidence="1" id="KW-1133">Transmembrane helix</keyword>
<feature type="transmembrane region" description="Helical" evidence="1">
    <location>
        <begin position="114"/>
        <end position="133"/>
    </location>
</feature>
<evidence type="ECO:0000313" key="2">
    <source>
        <dbReference type="EMBL" id="GDY68570.1"/>
    </source>
</evidence>
<reference evidence="3 4" key="1">
    <citation type="submission" date="2019-04" db="EMBL/GenBank/DDBJ databases">
        <title>Draft genome sequences of Streptomyces avermitilis ATCC 31267.</title>
        <authorList>
            <person name="Komaki H."/>
            <person name="Tamura T."/>
            <person name="Hosoyama A."/>
        </authorList>
    </citation>
    <scope>NUCLEOTIDE SEQUENCE [LARGE SCALE GENOMIC DNA]</scope>
    <source>
        <strain evidence="3 4">ATCC 31267</strain>
    </source>
</reference>
<evidence type="ECO:0000313" key="3">
    <source>
        <dbReference type="EMBL" id="GDY71054.1"/>
    </source>
</evidence>
<feature type="transmembrane region" description="Helical" evidence="1">
    <location>
        <begin position="48"/>
        <end position="67"/>
    </location>
</feature>
<sequence>MVFLVRGKTRRQVIGVLLQTLAPILLAVLAYRTLSRPGYGSIRDDPEAAWSVVLAIPLATAGIFRVIPYGKKLYWHDYLAFRHPRIPFLDLSRDGNRNVPFMAALPGQSPIRGLGIWLAGWPCSLGALGLAFWGTHYMLVTPITSSAQGLFILLAPIGVSVFNRSRKLFLIGRRHLGMVISSPKFLRSGSYVLYLRSFEDDKKRSKLQNQVWPSGGLPHPDGLTGGAIGLVTSSRDEEEHIADAMSPVGRLVAVGAPGEILPFAGAVRMYLPKASWKQPVRQLMEQARLVTLTLGSSPGTIWELSESMRILPPQRLLLILPGVMSKEEYETIREEIERALRVLPESDRNQTWRSEIPPSLPDYPLEKPEANPVIGLIHFSADWEPTFTRTPVTSSPWQNLFTQLTRGLRPAFDQLASHEEKTGRRCG</sequence>
<keyword evidence="1" id="KW-0812">Transmembrane</keyword>
<dbReference type="EMBL" id="BJHX01000001">
    <property type="protein sequence ID" value="GDY68570.1"/>
    <property type="molecule type" value="Genomic_DNA"/>
</dbReference>
<dbReference type="AlphaFoldDB" id="A0A4D4MH81"/>
<dbReference type="Proteomes" id="UP000299211">
    <property type="component" value="Unassembled WGS sequence"/>
</dbReference>
<evidence type="ECO:0000313" key="4">
    <source>
        <dbReference type="Proteomes" id="UP000299211"/>
    </source>
</evidence>
<organism evidence="3 4">
    <name type="scientific">Streptomyces avermitilis</name>
    <dbReference type="NCBI Taxonomy" id="33903"/>
    <lineage>
        <taxon>Bacteria</taxon>
        <taxon>Bacillati</taxon>
        <taxon>Actinomycetota</taxon>
        <taxon>Actinomycetes</taxon>
        <taxon>Kitasatosporales</taxon>
        <taxon>Streptomycetaceae</taxon>
        <taxon>Streptomyces</taxon>
    </lineage>
</organism>
<dbReference type="Proteomes" id="UP000302139">
    <property type="component" value="Unassembled WGS sequence"/>
</dbReference>
<reference evidence="2 5" key="2">
    <citation type="submission" date="2019-04" db="EMBL/GenBank/DDBJ databases">
        <title>Draft genome sequences of Streptomyces avermitilis NBRC 14893.</title>
        <authorList>
            <person name="Komaki H."/>
            <person name="Tamura T."/>
            <person name="Hosoyama A."/>
        </authorList>
    </citation>
    <scope>NUCLEOTIDE SEQUENCE [LARGE SCALE GENOMIC DNA]</scope>
    <source>
        <strain evidence="2 5">NBRC 14893</strain>
    </source>
</reference>
<name>A0A4D4MH81_STRAX</name>
<feature type="transmembrane region" description="Helical" evidence="1">
    <location>
        <begin position="12"/>
        <end position="33"/>
    </location>
</feature>
<evidence type="ECO:0000313" key="5">
    <source>
        <dbReference type="Proteomes" id="UP000302139"/>
    </source>
</evidence>